<evidence type="ECO:0000256" key="1">
    <source>
        <dbReference type="SAM" id="MobiDB-lite"/>
    </source>
</evidence>
<dbReference type="FunCoup" id="A0A6P7ZPS4">
    <property type="interactions" value="43"/>
</dbReference>
<dbReference type="GeneID" id="115481025"/>
<dbReference type="RefSeq" id="XP_030075870.1">
    <property type="nucleotide sequence ID" value="XM_030220010.1"/>
</dbReference>
<protein>
    <submittedName>
        <fullName evidence="3">Uncharacterized protein C1orf94 homolog</fullName>
    </submittedName>
</protein>
<dbReference type="InterPro" id="IPR031496">
    <property type="entry name" value="DUF4688"/>
</dbReference>
<proteinExistence type="predicted"/>
<dbReference type="OrthoDB" id="9948768at2759"/>
<dbReference type="CTD" id="101032030"/>
<feature type="region of interest" description="Disordered" evidence="1">
    <location>
        <begin position="67"/>
        <end position="100"/>
    </location>
</feature>
<reference evidence="2" key="1">
    <citation type="submission" date="2024-06" db="UniProtKB">
        <authorList>
            <consortium name="RefSeq"/>
        </authorList>
    </citation>
    <scope>NUCLEOTIDE SEQUENCE [LARGE SCALE GENOMIC DNA]</scope>
</reference>
<keyword evidence="2" id="KW-1185">Reference proteome</keyword>
<sequence>MLTKLNMLETQASPRHPPPLGPFPRYIWIHQDTPQDSLDKACYEIWKRVQDLPDGLKIKSREEGLPAYKCPASADSRGGTSRSHSQEESLEQNGDKDEISRLVEQEYLSLTKENLSEAEVKSLRPSDGRNTGHDLYEASLQASVALSSADQLADQKMAVEKMLKSIIGCKGREEKSRPDCESQFSMKPAMTGPNCALNSMLLTEGSSGSAPASNKEITYLLAQFPLKHIETSKAPDNKVVMEETKLIKDFLKSSMFSSASGRKTALAVPLLPSRAAEGQASGQKRQLPVFAKMCLKADSETGTGEILNIEENQSVREVNKYDDDGGCQLSQIKKDVVCDESLGNVKQNNPFVCNNIKMSTWPADKNILYQCGSAPRNPEGQPASRSKAEAEGIGMKTTTSVASDKNNVKYCAHSFLPRTSAASISAALNRPFLLNFPPPAHLPNHSNFSQYQGLYQQRTRLPFPQTLHPQLGCYSRQISPYNHQQVAQQLLRSPYPTLMGYIPLVQPNYSFQQWNTPKSSGNARDPPPMAGDGLQYLFPNLYGTSTYTSSMAYLKDQEQKRNTNRNRGVVVSEQFSEDCAHEELPELKVDKAMGPDGIHPRVLKELGKF</sequence>
<dbReference type="PANTHER" id="PTHR35674:SF1">
    <property type="entry name" value="CDNA SEQUENCE CK137956"/>
    <property type="match status" value="1"/>
</dbReference>
<organism evidence="2 3">
    <name type="scientific">Microcaecilia unicolor</name>
    <dbReference type="NCBI Taxonomy" id="1415580"/>
    <lineage>
        <taxon>Eukaryota</taxon>
        <taxon>Metazoa</taxon>
        <taxon>Chordata</taxon>
        <taxon>Craniata</taxon>
        <taxon>Vertebrata</taxon>
        <taxon>Euteleostomi</taxon>
        <taxon>Amphibia</taxon>
        <taxon>Gymnophiona</taxon>
        <taxon>Siphonopidae</taxon>
        <taxon>Microcaecilia</taxon>
    </lineage>
</organism>
<feature type="region of interest" description="Disordered" evidence="1">
    <location>
        <begin position="1"/>
        <end position="20"/>
    </location>
</feature>
<dbReference type="Proteomes" id="UP000515156">
    <property type="component" value="Chromosome 11"/>
</dbReference>
<reference evidence="3" key="2">
    <citation type="submission" date="2025-08" db="UniProtKB">
        <authorList>
            <consortium name="RefSeq"/>
        </authorList>
    </citation>
    <scope>IDENTIFICATION</scope>
</reference>
<evidence type="ECO:0000313" key="3">
    <source>
        <dbReference type="RefSeq" id="XP_030075870.1"/>
    </source>
</evidence>
<name>A0A6P7ZPS4_9AMPH</name>
<accession>A0A6P7ZPS4</accession>
<dbReference type="KEGG" id="muo:115481025"/>
<dbReference type="PANTHER" id="PTHR35674">
    <property type="entry name" value="CDNA SEQUENCE CK137956"/>
    <property type="match status" value="1"/>
</dbReference>
<dbReference type="InParanoid" id="A0A6P7ZPS4"/>
<dbReference type="AlphaFoldDB" id="A0A6P7ZPS4"/>
<evidence type="ECO:0000313" key="2">
    <source>
        <dbReference type="Proteomes" id="UP000515156"/>
    </source>
</evidence>
<gene>
    <name evidence="3" type="primary">C11H1orf94</name>
</gene>
<dbReference type="Pfam" id="PF15752">
    <property type="entry name" value="DUF4688"/>
    <property type="match status" value="1"/>
</dbReference>